<evidence type="ECO:0000313" key="2">
    <source>
        <dbReference type="Proteomes" id="UP000321168"/>
    </source>
</evidence>
<dbReference type="EMBL" id="VORB01000006">
    <property type="protein sequence ID" value="TXC78657.1"/>
    <property type="molecule type" value="Genomic_DNA"/>
</dbReference>
<gene>
    <name evidence="1" type="ORF">FRX97_08035</name>
</gene>
<organism evidence="1 2">
    <name type="scientific">Luteibaculum oceani</name>
    <dbReference type="NCBI Taxonomy" id="1294296"/>
    <lineage>
        <taxon>Bacteria</taxon>
        <taxon>Pseudomonadati</taxon>
        <taxon>Bacteroidota</taxon>
        <taxon>Flavobacteriia</taxon>
        <taxon>Flavobacteriales</taxon>
        <taxon>Luteibaculaceae</taxon>
        <taxon>Luteibaculum</taxon>
    </lineage>
</organism>
<proteinExistence type="predicted"/>
<dbReference type="Proteomes" id="UP000321168">
    <property type="component" value="Unassembled WGS sequence"/>
</dbReference>
<dbReference type="AlphaFoldDB" id="A0A5C6UZG0"/>
<accession>A0A5C6UZG0</accession>
<dbReference type="PROSITE" id="PS51257">
    <property type="entry name" value="PROKAR_LIPOPROTEIN"/>
    <property type="match status" value="1"/>
</dbReference>
<reference evidence="1 2" key="1">
    <citation type="submission" date="2019-08" db="EMBL/GenBank/DDBJ databases">
        <title>Genome of Luteibaculum oceani JCM 18817.</title>
        <authorList>
            <person name="Bowman J.P."/>
        </authorList>
    </citation>
    <scope>NUCLEOTIDE SEQUENCE [LARGE SCALE GENOMIC DNA]</scope>
    <source>
        <strain evidence="1 2">JCM 18817</strain>
    </source>
</reference>
<dbReference type="RefSeq" id="WP_147014684.1">
    <property type="nucleotide sequence ID" value="NZ_VORB01000006.1"/>
</dbReference>
<comment type="caution">
    <text evidence="1">The sequence shown here is derived from an EMBL/GenBank/DDBJ whole genome shotgun (WGS) entry which is preliminary data.</text>
</comment>
<evidence type="ECO:0000313" key="1">
    <source>
        <dbReference type="EMBL" id="TXC78657.1"/>
    </source>
</evidence>
<name>A0A5C6UZG0_9FLAO</name>
<keyword evidence="2" id="KW-1185">Reference proteome</keyword>
<sequence>MKKLVFTAALLATFGCTKNELNLDNIPKDLGPSRNSKYELANVSFYNITLETQGNEEVEVITDSARIDLLELYNGNILSIHSFWDDNGFSQKIEGEYSYGPNGWINAVKEPGSGEFILNSTINKNLYVITDLKTGYKAEYPQNSGGNVPYYTAEIESDSVVNQNTRTCTVEIYSDSSTFSYTGNYLSQYEVYYYRSDSLTIALDSNGNHSNNVAMGSKQKTVEAWKNFMKVQNMQDKRENLKSATLKKTVFLSAAENPILNPLYQLLAPLNFDIMEVPFLHSQELPKMVTTNQSSGTLIRQYQYEVDSNSRPTKIRELIITPGNEKIPNRDIIFRYKK</sequence>
<protein>
    <submittedName>
        <fullName evidence="1">Uncharacterized protein</fullName>
    </submittedName>
</protein>